<keyword evidence="6 8" id="KW-0503">Monooxygenase</keyword>
<dbReference type="InterPro" id="IPR036396">
    <property type="entry name" value="Cyt_P450_sf"/>
</dbReference>
<comment type="cofactor">
    <cofactor evidence="7">
        <name>heme</name>
        <dbReference type="ChEBI" id="CHEBI:30413"/>
    </cofactor>
</comment>
<dbReference type="InterPro" id="IPR002401">
    <property type="entry name" value="Cyt_P450_E_grp-I"/>
</dbReference>
<dbReference type="STRING" id="67767.A0A0J7KE26"/>
<dbReference type="InterPro" id="IPR001128">
    <property type="entry name" value="Cyt_P450"/>
</dbReference>
<feature type="binding site" description="axial binding residue" evidence="7">
    <location>
        <position position="91"/>
    </location>
    <ligand>
        <name>heme</name>
        <dbReference type="ChEBI" id="CHEBI:30413"/>
    </ligand>
    <ligandPart>
        <name>Fe</name>
        <dbReference type="ChEBI" id="CHEBI:18248"/>
    </ligandPart>
</feature>
<keyword evidence="4 8" id="KW-0560">Oxidoreductase</keyword>
<dbReference type="SUPFAM" id="SSF48264">
    <property type="entry name" value="Cytochrome P450"/>
    <property type="match status" value="1"/>
</dbReference>
<dbReference type="PRINTS" id="PR00463">
    <property type="entry name" value="EP450I"/>
</dbReference>
<sequence>MKSHPIHFQSAVEATIRESRIETLGVIHKCVKKTTGDYEIPAKHTPVITNVAAMNNDLDMWGDPENFRSEIFLNENAIKQKLIFGFGRRLCAGETYARYNIFGSIALLLQNFNFFFVEGEPSSLEDKVPGLIISPKEL</sequence>
<keyword evidence="5 7" id="KW-0408">Iron</keyword>
<evidence type="ECO:0000256" key="7">
    <source>
        <dbReference type="PIRSR" id="PIRSR602401-1"/>
    </source>
</evidence>
<evidence type="ECO:0000256" key="3">
    <source>
        <dbReference type="ARBA" id="ARBA00022723"/>
    </source>
</evidence>
<dbReference type="InterPro" id="IPR017972">
    <property type="entry name" value="Cyt_P450_CS"/>
</dbReference>
<evidence type="ECO:0000256" key="6">
    <source>
        <dbReference type="ARBA" id="ARBA00023033"/>
    </source>
</evidence>
<dbReference type="PROSITE" id="PS00086">
    <property type="entry name" value="CYTOCHROME_P450"/>
    <property type="match status" value="1"/>
</dbReference>
<reference evidence="10 11" key="1">
    <citation type="submission" date="2015-04" db="EMBL/GenBank/DDBJ databases">
        <title>Lasius niger genome sequencing.</title>
        <authorList>
            <person name="Konorov E.A."/>
            <person name="Nikitin M.A."/>
            <person name="Kirill M.V."/>
            <person name="Chang P."/>
        </authorList>
    </citation>
    <scope>NUCLEOTIDE SEQUENCE [LARGE SCALE GENOMIC DNA]</scope>
    <source>
        <tissue evidence="10">Whole</tissue>
    </source>
</reference>
<dbReference type="Gene3D" id="1.10.630.10">
    <property type="entry name" value="Cytochrome P450"/>
    <property type="match status" value="1"/>
</dbReference>
<gene>
    <name evidence="9" type="ORF">RF55_12041</name>
    <name evidence="10" type="ORF">RF55_12042</name>
</gene>
<evidence type="ECO:0000256" key="2">
    <source>
        <dbReference type="ARBA" id="ARBA00022617"/>
    </source>
</evidence>
<dbReference type="PANTHER" id="PTHR24289:SF1">
    <property type="entry name" value="STEROID 17-ALPHA-HYDROXYLASE_17,20 LYASE"/>
    <property type="match status" value="1"/>
</dbReference>
<accession>A0A0J7KE26</accession>
<dbReference type="OrthoDB" id="1055148at2759"/>
<evidence type="ECO:0000256" key="1">
    <source>
        <dbReference type="ARBA" id="ARBA00010617"/>
    </source>
</evidence>
<keyword evidence="11" id="KW-1185">Reference proteome</keyword>
<dbReference type="GO" id="GO:0005506">
    <property type="term" value="F:iron ion binding"/>
    <property type="evidence" value="ECO:0007669"/>
    <property type="project" value="InterPro"/>
</dbReference>
<dbReference type="PANTHER" id="PTHR24289">
    <property type="entry name" value="STEROID 17-ALPHA-HYDROXYLASE/17,20 LYASE"/>
    <property type="match status" value="1"/>
</dbReference>
<evidence type="ECO:0000313" key="10">
    <source>
        <dbReference type="EMBL" id="KMQ88469.1"/>
    </source>
</evidence>
<keyword evidence="2 7" id="KW-0349">Heme</keyword>
<evidence type="ECO:0000313" key="9">
    <source>
        <dbReference type="EMBL" id="KMQ88468.1"/>
    </source>
</evidence>
<dbReference type="GO" id="GO:0020037">
    <property type="term" value="F:heme binding"/>
    <property type="evidence" value="ECO:0007669"/>
    <property type="project" value="InterPro"/>
</dbReference>
<name>A0A0J7KE26_LASNI</name>
<proteinExistence type="inferred from homology"/>
<dbReference type="EMBL" id="LBMM01009002">
    <property type="protein sequence ID" value="KMQ88469.1"/>
    <property type="molecule type" value="Genomic_DNA"/>
</dbReference>
<dbReference type="Pfam" id="PF00067">
    <property type="entry name" value="p450"/>
    <property type="match status" value="1"/>
</dbReference>
<dbReference type="PaxDb" id="67767-A0A0J7KE26"/>
<evidence type="ECO:0000256" key="5">
    <source>
        <dbReference type="ARBA" id="ARBA00023004"/>
    </source>
</evidence>
<dbReference type="Proteomes" id="UP000036403">
    <property type="component" value="Unassembled WGS sequence"/>
</dbReference>
<organism evidence="10 11">
    <name type="scientific">Lasius niger</name>
    <name type="common">Black garden ant</name>
    <dbReference type="NCBI Taxonomy" id="67767"/>
    <lineage>
        <taxon>Eukaryota</taxon>
        <taxon>Metazoa</taxon>
        <taxon>Ecdysozoa</taxon>
        <taxon>Arthropoda</taxon>
        <taxon>Hexapoda</taxon>
        <taxon>Insecta</taxon>
        <taxon>Pterygota</taxon>
        <taxon>Neoptera</taxon>
        <taxon>Endopterygota</taxon>
        <taxon>Hymenoptera</taxon>
        <taxon>Apocrita</taxon>
        <taxon>Aculeata</taxon>
        <taxon>Formicoidea</taxon>
        <taxon>Formicidae</taxon>
        <taxon>Formicinae</taxon>
        <taxon>Lasius</taxon>
        <taxon>Lasius</taxon>
    </lineage>
</organism>
<comment type="similarity">
    <text evidence="1 8">Belongs to the cytochrome P450 family.</text>
</comment>
<protein>
    <submittedName>
        <fullName evidence="10">Putative cytochrome p450 304a1-like protein</fullName>
    </submittedName>
</protein>
<dbReference type="GO" id="GO:0016705">
    <property type="term" value="F:oxidoreductase activity, acting on paired donors, with incorporation or reduction of molecular oxygen"/>
    <property type="evidence" value="ECO:0007669"/>
    <property type="project" value="InterPro"/>
</dbReference>
<evidence type="ECO:0000313" key="11">
    <source>
        <dbReference type="Proteomes" id="UP000036403"/>
    </source>
</evidence>
<dbReference type="GO" id="GO:0004497">
    <property type="term" value="F:monooxygenase activity"/>
    <property type="evidence" value="ECO:0007669"/>
    <property type="project" value="UniProtKB-KW"/>
</dbReference>
<evidence type="ECO:0000256" key="8">
    <source>
        <dbReference type="RuleBase" id="RU000461"/>
    </source>
</evidence>
<comment type="caution">
    <text evidence="10">The sequence shown here is derived from an EMBL/GenBank/DDBJ whole genome shotgun (WGS) entry which is preliminary data.</text>
</comment>
<keyword evidence="3 7" id="KW-0479">Metal-binding</keyword>
<evidence type="ECO:0000256" key="4">
    <source>
        <dbReference type="ARBA" id="ARBA00023002"/>
    </source>
</evidence>
<dbReference type="AlphaFoldDB" id="A0A0J7KE26"/>
<dbReference type="EMBL" id="LBMM01009002">
    <property type="protein sequence ID" value="KMQ88468.1"/>
    <property type="molecule type" value="Genomic_DNA"/>
</dbReference>